<proteinExistence type="predicted"/>
<evidence type="ECO:0000256" key="2">
    <source>
        <dbReference type="ARBA" id="ARBA00012438"/>
    </source>
</evidence>
<dbReference type="FunFam" id="3.30.565.10:FF:000006">
    <property type="entry name" value="Sensor histidine kinase WalK"/>
    <property type="match status" value="1"/>
</dbReference>
<protein>
    <recommendedName>
        <fullName evidence="2">histidine kinase</fullName>
        <ecNumber evidence="2">2.7.13.3</ecNumber>
    </recommendedName>
</protein>
<dbReference type="Proteomes" id="UP000293347">
    <property type="component" value="Unassembled WGS sequence"/>
</dbReference>
<dbReference type="EC" id="2.7.13.3" evidence="2"/>
<dbReference type="InterPro" id="IPR050351">
    <property type="entry name" value="BphY/WalK/GraS-like"/>
</dbReference>
<evidence type="ECO:0000256" key="4">
    <source>
        <dbReference type="ARBA" id="ARBA00022679"/>
    </source>
</evidence>
<gene>
    <name evidence="8" type="ORF">EZ437_07345</name>
</gene>
<keyword evidence="4" id="KW-0808">Transferase</keyword>
<evidence type="ECO:0000259" key="7">
    <source>
        <dbReference type="PROSITE" id="PS50109"/>
    </source>
</evidence>
<dbReference type="SMART" id="SM00388">
    <property type="entry name" value="HisKA"/>
    <property type="match status" value="1"/>
</dbReference>
<dbReference type="Gene3D" id="3.30.450.20">
    <property type="entry name" value="PAS domain"/>
    <property type="match status" value="1"/>
</dbReference>
<dbReference type="InterPro" id="IPR004358">
    <property type="entry name" value="Sig_transdc_His_kin-like_C"/>
</dbReference>
<dbReference type="PRINTS" id="PR00344">
    <property type="entry name" value="BCTRLSENSOR"/>
</dbReference>
<dbReference type="InterPro" id="IPR035965">
    <property type="entry name" value="PAS-like_dom_sf"/>
</dbReference>
<dbReference type="InterPro" id="IPR003661">
    <property type="entry name" value="HisK_dim/P_dom"/>
</dbReference>
<dbReference type="GO" id="GO:0005886">
    <property type="term" value="C:plasma membrane"/>
    <property type="evidence" value="ECO:0007669"/>
    <property type="project" value="TreeGrafter"/>
</dbReference>
<evidence type="ECO:0000256" key="1">
    <source>
        <dbReference type="ARBA" id="ARBA00000085"/>
    </source>
</evidence>
<dbReference type="SUPFAM" id="SSF55785">
    <property type="entry name" value="PYP-like sensor domain (PAS domain)"/>
    <property type="match status" value="1"/>
</dbReference>
<dbReference type="InterPro" id="IPR003594">
    <property type="entry name" value="HATPase_dom"/>
</dbReference>
<keyword evidence="6" id="KW-0902">Two-component regulatory system</keyword>
<evidence type="ECO:0000256" key="5">
    <source>
        <dbReference type="ARBA" id="ARBA00022777"/>
    </source>
</evidence>
<evidence type="ECO:0000256" key="3">
    <source>
        <dbReference type="ARBA" id="ARBA00022553"/>
    </source>
</evidence>
<dbReference type="PANTHER" id="PTHR45453">
    <property type="entry name" value="PHOSPHATE REGULON SENSOR PROTEIN PHOR"/>
    <property type="match status" value="1"/>
</dbReference>
<feature type="domain" description="Histidine kinase" evidence="7">
    <location>
        <begin position="155"/>
        <end position="369"/>
    </location>
</feature>
<keyword evidence="3" id="KW-0597">Phosphoprotein</keyword>
<dbReference type="CDD" id="cd00082">
    <property type="entry name" value="HisKA"/>
    <property type="match status" value="1"/>
</dbReference>
<dbReference type="InterPro" id="IPR036097">
    <property type="entry name" value="HisK_dim/P_sf"/>
</dbReference>
<dbReference type="InterPro" id="IPR005467">
    <property type="entry name" value="His_kinase_dom"/>
</dbReference>
<sequence length="369" mass="41730">MNKNSEENGLKEDNPRKDNEETFSAVDIAKIALDSAHVGIWIIETVSMKFLPSKRTKELFGFSPDQEMSFEDAMLQVADKNRKGILQAIEFAFTKHTGLYIECPVVDRQHQTTRWLSVTGGFSNSDISNSYFSGIVIDITEQKQNDLRRTKFIGMVSHELKTPLTALKAYVQLLSSWAKKQKDNFTIGALSKVEKQVKKMLNMINSLLNLSGAEAGKIHLNKQDFMLDKLIAEVIEETLFITASHHIVLIPTQEIRANADREKIEQVLVNLLSNAAKYSDQGATIEISCTVLENNIEVQIRDEGIGIAPEDREKLFMPHYRVERKETEKIAGFGIGLYLCAEIIKRHNGKIWVEARPEKGSTFKFTLPV</sequence>
<dbReference type="OrthoDB" id="9813151at2"/>
<name>A0A4R0NUC2_9SPHI</name>
<dbReference type="PANTHER" id="PTHR45453:SF1">
    <property type="entry name" value="PHOSPHATE REGULON SENSOR PROTEIN PHOR"/>
    <property type="match status" value="1"/>
</dbReference>
<keyword evidence="9" id="KW-1185">Reference proteome</keyword>
<dbReference type="GO" id="GO:0016036">
    <property type="term" value="P:cellular response to phosphate starvation"/>
    <property type="evidence" value="ECO:0007669"/>
    <property type="project" value="TreeGrafter"/>
</dbReference>
<dbReference type="SMART" id="SM00387">
    <property type="entry name" value="HATPase_c"/>
    <property type="match status" value="1"/>
</dbReference>
<comment type="caution">
    <text evidence="8">The sequence shown here is derived from an EMBL/GenBank/DDBJ whole genome shotgun (WGS) entry which is preliminary data.</text>
</comment>
<accession>A0A4R0NUC2</accession>
<dbReference type="InterPro" id="IPR036890">
    <property type="entry name" value="HATPase_C_sf"/>
</dbReference>
<dbReference type="GO" id="GO:0004721">
    <property type="term" value="F:phosphoprotein phosphatase activity"/>
    <property type="evidence" value="ECO:0007669"/>
    <property type="project" value="TreeGrafter"/>
</dbReference>
<evidence type="ECO:0000313" key="8">
    <source>
        <dbReference type="EMBL" id="TCD03758.1"/>
    </source>
</evidence>
<comment type="catalytic activity">
    <reaction evidence="1">
        <text>ATP + protein L-histidine = ADP + protein N-phospho-L-histidine.</text>
        <dbReference type="EC" id="2.7.13.3"/>
    </reaction>
</comment>
<dbReference type="RefSeq" id="WP_131594676.1">
    <property type="nucleotide sequence ID" value="NZ_SJSL01000001.1"/>
</dbReference>
<dbReference type="PROSITE" id="PS50109">
    <property type="entry name" value="HIS_KIN"/>
    <property type="match status" value="1"/>
</dbReference>
<dbReference type="EMBL" id="SJSL01000001">
    <property type="protein sequence ID" value="TCD03758.1"/>
    <property type="molecule type" value="Genomic_DNA"/>
</dbReference>
<dbReference type="SUPFAM" id="SSF55874">
    <property type="entry name" value="ATPase domain of HSP90 chaperone/DNA topoisomerase II/histidine kinase"/>
    <property type="match status" value="1"/>
</dbReference>
<dbReference type="Gene3D" id="3.30.565.10">
    <property type="entry name" value="Histidine kinase-like ATPase, C-terminal domain"/>
    <property type="match status" value="1"/>
</dbReference>
<dbReference type="Gene3D" id="1.10.287.130">
    <property type="match status" value="1"/>
</dbReference>
<reference evidence="8 9" key="1">
    <citation type="submission" date="2019-02" db="EMBL/GenBank/DDBJ databases">
        <title>Pedobacter sp. RP-1-14 sp. nov., isolated from Arctic soil.</title>
        <authorList>
            <person name="Dahal R.H."/>
        </authorList>
    </citation>
    <scope>NUCLEOTIDE SEQUENCE [LARGE SCALE GENOMIC DNA]</scope>
    <source>
        <strain evidence="8 9">RP-1-14</strain>
    </source>
</reference>
<keyword evidence="5 8" id="KW-0418">Kinase</keyword>
<evidence type="ECO:0000256" key="6">
    <source>
        <dbReference type="ARBA" id="ARBA00023012"/>
    </source>
</evidence>
<dbReference type="SUPFAM" id="SSF47384">
    <property type="entry name" value="Homodimeric domain of signal transducing histidine kinase"/>
    <property type="match status" value="1"/>
</dbReference>
<dbReference type="GO" id="GO:0000155">
    <property type="term" value="F:phosphorelay sensor kinase activity"/>
    <property type="evidence" value="ECO:0007669"/>
    <property type="project" value="InterPro"/>
</dbReference>
<organism evidence="8 9">
    <name type="scientific">Pedobacter psychroterrae</name>
    <dbReference type="NCBI Taxonomy" id="2530453"/>
    <lineage>
        <taxon>Bacteria</taxon>
        <taxon>Pseudomonadati</taxon>
        <taxon>Bacteroidota</taxon>
        <taxon>Sphingobacteriia</taxon>
        <taxon>Sphingobacteriales</taxon>
        <taxon>Sphingobacteriaceae</taxon>
        <taxon>Pedobacter</taxon>
    </lineage>
</organism>
<dbReference type="Pfam" id="PF00512">
    <property type="entry name" value="HisKA"/>
    <property type="match status" value="1"/>
</dbReference>
<dbReference type="AlphaFoldDB" id="A0A4R0NUC2"/>
<evidence type="ECO:0000313" key="9">
    <source>
        <dbReference type="Proteomes" id="UP000293347"/>
    </source>
</evidence>
<dbReference type="Pfam" id="PF02518">
    <property type="entry name" value="HATPase_c"/>
    <property type="match status" value="1"/>
</dbReference>